<name>A0A218Z1S7_9HELO</name>
<gene>
    <name evidence="2" type="ORF">B2J93_5505</name>
</gene>
<evidence type="ECO:0000313" key="3">
    <source>
        <dbReference type="Proteomes" id="UP000242519"/>
    </source>
</evidence>
<dbReference type="AlphaFoldDB" id="A0A218Z1S7"/>
<sequence>MRFTQIASPALALLLCSAAAADETTYVTVSACEEAPESTPGSYPPSYETTSTLDVDVAVIDAESYYTPNGKAINVGVVLFENSTSVRNYFAQLKVNTTFFNPVTDTPAGTPPTKMFDFRLGIPIPVQNASAVQAQNMALLAAAQSYMTNVLMKFPWIDSGYQVPDPVPEELYMPFSDLAKKYNFEPLLPMIAQYNWFTGDIAKIPALYGIKAAGPGLLASFFGKFIMPATFDTRTLYNAAAAYLGDSVLLESTIMDVKRDLPSAGTNTTSVTVLVSQPGQAPKLIRAKKLIVAIPQTLDNIGTYDLTGEEQDVFGKFAGFGYWAGVVTVPGLNNSVRNIGVQTSYQQPSIPGPASIEITGVPEYFTTSVGFNDLNYVEADGPEVVRASLRKLETVAAVPRGSADVATFPYSTDHRTYNLRVPAEEIKNGFYAKVAKLQGHRNTYWTGAAYGFHNSALIWNFNLATIIPGLKKDLGL</sequence>
<feature type="chain" id="PRO_5012239685" evidence="1">
    <location>
        <begin position="22"/>
        <end position="476"/>
    </location>
</feature>
<keyword evidence="3" id="KW-1185">Reference proteome</keyword>
<dbReference type="InterPro" id="IPR036188">
    <property type="entry name" value="FAD/NAD-bd_sf"/>
</dbReference>
<dbReference type="Gene3D" id="3.50.50.60">
    <property type="entry name" value="FAD/NAD(P)-binding domain"/>
    <property type="match status" value="1"/>
</dbReference>
<organism evidence="2 3">
    <name type="scientific">Diplocarpon coronariae</name>
    <dbReference type="NCBI Taxonomy" id="2795749"/>
    <lineage>
        <taxon>Eukaryota</taxon>
        <taxon>Fungi</taxon>
        <taxon>Dikarya</taxon>
        <taxon>Ascomycota</taxon>
        <taxon>Pezizomycotina</taxon>
        <taxon>Leotiomycetes</taxon>
        <taxon>Helotiales</taxon>
        <taxon>Drepanopezizaceae</taxon>
        <taxon>Diplocarpon</taxon>
    </lineage>
</organism>
<dbReference type="InParanoid" id="A0A218Z1S7"/>
<accession>A0A218Z1S7</accession>
<dbReference type="Gene3D" id="3.30.70.1990">
    <property type="match status" value="1"/>
</dbReference>
<feature type="signal peptide" evidence="1">
    <location>
        <begin position="1"/>
        <end position="21"/>
    </location>
</feature>
<dbReference type="Proteomes" id="UP000242519">
    <property type="component" value="Unassembled WGS sequence"/>
</dbReference>
<dbReference type="SUPFAM" id="SSF51905">
    <property type="entry name" value="FAD/NAD(P)-binding domain"/>
    <property type="match status" value="1"/>
</dbReference>
<protein>
    <submittedName>
        <fullName evidence="2">Flavin-containing superfamily Amine oxidase</fullName>
    </submittedName>
</protein>
<comment type="caution">
    <text evidence="2">The sequence shown here is derived from an EMBL/GenBank/DDBJ whole genome shotgun (WGS) entry which is preliminary data.</text>
</comment>
<evidence type="ECO:0000313" key="2">
    <source>
        <dbReference type="EMBL" id="OWP01225.1"/>
    </source>
</evidence>
<reference evidence="2 3" key="1">
    <citation type="submission" date="2017-04" db="EMBL/GenBank/DDBJ databases">
        <title>Draft genome sequence of Marssonina coronaria NL1: causal agent of apple blotch.</title>
        <authorList>
            <person name="Cheng Q."/>
        </authorList>
    </citation>
    <scope>NUCLEOTIDE SEQUENCE [LARGE SCALE GENOMIC DNA]</scope>
    <source>
        <strain evidence="2 3">NL1</strain>
    </source>
</reference>
<keyword evidence="1" id="KW-0732">Signal</keyword>
<evidence type="ECO:0000256" key="1">
    <source>
        <dbReference type="SAM" id="SignalP"/>
    </source>
</evidence>
<proteinExistence type="predicted"/>
<dbReference type="OrthoDB" id="68575at2759"/>
<dbReference type="Gene3D" id="1.10.405.20">
    <property type="match status" value="1"/>
</dbReference>
<dbReference type="EMBL" id="MZNU01000281">
    <property type="protein sequence ID" value="OWP01225.1"/>
    <property type="molecule type" value="Genomic_DNA"/>
</dbReference>